<dbReference type="RefSeq" id="WP_229719844.1">
    <property type="nucleotide sequence ID" value="NZ_BMCH01000006.1"/>
</dbReference>
<dbReference type="InterPro" id="IPR036691">
    <property type="entry name" value="Endo/exonu/phosph_ase_sf"/>
</dbReference>
<protein>
    <recommendedName>
        <fullName evidence="1">Endonuclease/exonuclease/phosphatase domain-containing protein</fullName>
    </recommendedName>
</protein>
<keyword evidence="3" id="KW-1185">Reference proteome</keyword>
<evidence type="ECO:0000313" key="3">
    <source>
        <dbReference type="Proteomes" id="UP000637769"/>
    </source>
</evidence>
<sequence length="244" mass="27315">MSQSLLQTEPDSSIAEAEAPRIGQSFTILSWNLLRAVGAPLDEVVAVARSVKPDIFLMQEAIGTFDRLPQILGGHYARIPLPDRIHGTACWSRFPFARPPVSCALPSGVMVKRTAQLIDFGSFSIANVHLSHGQILNRRQLRRIAPMLRHNALVMGDFNLIGPTLMPGFRDVGPREATHRMADVLPIRIDRCMVRGMTPLETAVLPNQSSDHHPIRVTLRLDAPDRHRSFFQRLKDRQQLKDKG</sequence>
<reference evidence="3" key="1">
    <citation type="journal article" date="2019" name="Int. J. Syst. Evol. Microbiol.">
        <title>The Global Catalogue of Microorganisms (GCM) 10K type strain sequencing project: providing services to taxonomists for standard genome sequencing and annotation.</title>
        <authorList>
            <consortium name="The Broad Institute Genomics Platform"/>
            <consortium name="The Broad Institute Genome Sequencing Center for Infectious Disease"/>
            <person name="Wu L."/>
            <person name="Ma J."/>
        </authorList>
    </citation>
    <scope>NUCLEOTIDE SEQUENCE [LARGE SCALE GENOMIC DNA]</scope>
    <source>
        <strain evidence="3">CCM 7132</strain>
    </source>
</reference>
<dbReference type="Proteomes" id="UP000637769">
    <property type="component" value="Unassembled WGS sequence"/>
</dbReference>
<organism evidence="2 3">
    <name type="scientific">Asaia siamensis</name>
    <dbReference type="NCBI Taxonomy" id="110479"/>
    <lineage>
        <taxon>Bacteria</taxon>
        <taxon>Pseudomonadati</taxon>
        <taxon>Pseudomonadota</taxon>
        <taxon>Alphaproteobacteria</taxon>
        <taxon>Acetobacterales</taxon>
        <taxon>Acetobacteraceae</taxon>
        <taxon>Asaia</taxon>
    </lineage>
</organism>
<dbReference type="Pfam" id="PF03372">
    <property type="entry name" value="Exo_endo_phos"/>
    <property type="match status" value="1"/>
</dbReference>
<dbReference type="InterPro" id="IPR005135">
    <property type="entry name" value="Endo/exonuclease/phosphatase"/>
</dbReference>
<proteinExistence type="predicted"/>
<gene>
    <name evidence="2" type="ORF">GCM10007207_22700</name>
</gene>
<feature type="domain" description="Endonuclease/exonuclease/phosphatase" evidence="1">
    <location>
        <begin position="29"/>
        <end position="212"/>
    </location>
</feature>
<name>A0ABQ1MBQ9_9PROT</name>
<dbReference type="SUPFAM" id="SSF56219">
    <property type="entry name" value="DNase I-like"/>
    <property type="match status" value="1"/>
</dbReference>
<accession>A0ABQ1MBQ9</accession>
<evidence type="ECO:0000313" key="2">
    <source>
        <dbReference type="EMBL" id="GGC36588.1"/>
    </source>
</evidence>
<dbReference type="EMBL" id="BMCH01000006">
    <property type="protein sequence ID" value="GGC36588.1"/>
    <property type="molecule type" value="Genomic_DNA"/>
</dbReference>
<comment type="caution">
    <text evidence="2">The sequence shown here is derived from an EMBL/GenBank/DDBJ whole genome shotgun (WGS) entry which is preliminary data.</text>
</comment>
<dbReference type="Gene3D" id="3.60.10.10">
    <property type="entry name" value="Endonuclease/exonuclease/phosphatase"/>
    <property type="match status" value="1"/>
</dbReference>
<evidence type="ECO:0000259" key="1">
    <source>
        <dbReference type="Pfam" id="PF03372"/>
    </source>
</evidence>